<dbReference type="EMBL" id="SJTG01000006">
    <property type="protein sequence ID" value="TCI06535.1"/>
    <property type="molecule type" value="Genomic_DNA"/>
</dbReference>
<accession>A0A4R0YPC5</accession>
<proteinExistence type="predicted"/>
<keyword evidence="2" id="KW-1185">Reference proteome</keyword>
<evidence type="ECO:0000313" key="1">
    <source>
        <dbReference type="EMBL" id="TCI06535.1"/>
    </source>
</evidence>
<organism evidence="1 2">
    <name type="scientific">Dyella soli</name>
    <dbReference type="NCBI Taxonomy" id="522319"/>
    <lineage>
        <taxon>Bacteria</taxon>
        <taxon>Pseudomonadati</taxon>
        <taxon>Pseudomonadota</taxon>
        <taxon>Gammaproteobacteria</taxon>
        <taxon>Lysobacterales</taxon>
        <taxon>Rhodanobacteraceae</taxon>
        <taxon>Dyella</taxon>
    </lineage>
</organism>
<sequence>MQTPWFLQYLELTPEADAASIKRAYAQRLGQIDRATDARGFMRLYEAYRSALDWRARQAAPVADTAAVAVATRADRPAGPSRAAAAGADVAVAETSAPTASRSLALLAERLQGGQPAKVALREQLLNLRNGHRQSTAMFELMVVDALASSRLHQRLALFRAAHEQFPWSDIEHLTGLGSRGQWIRDADAEETAWREASRAQGGIDLLERILDAPLLHRGDLKATDVSSGVAVRWPDMQRMLERYPRYLSLRCEAAALNAWKLAFEALPERDKAIAEAFASAPSPAAYRKLARARSLS</sequence>
<dbReference type="AlphaFoldDB" id="A0A4R0YPC5"/>
<name>A0A4R0YPC5_9GAMM</name>
<evidence type="ECO:0000313" key="2">
    <source>
        <dbReference type="Proteomes" id="UP000291822"/>
    </source>
</evidence>
<comment type="caution">
    <text evidence="1">The sequence shown here is derived from an EMBL/GenBank/DDBJ whole genome shotgun (WGS) entry which is preliminary data.</text>
</comment>
<protein>
    <recommendedName>
        <fullName evidence="3">J domain-containing protein</fullName>
    </recommendedName>
</protein>
<gene>
    <name evidence="1" type="ORF">EZM97_34210</name>
</gene>
<evidence type="ECO:0008006" key="3">
    <source>
        <dbReference type="Google" id="ProtNLM"/>
    </source>
</evidence>
<dbReference type="Proteomes" id="UP000291822">
    <property type="component" value="Unassembled WGS sequence"/>
</dbReference>
<reference evidence="1 2" key="1">
    <citation type="submission" date="2019-02" db="EMBL/GenBank/DDBJ databases">
        <title>Dyella amyloliquefaciens sp. nov., isolated from forest soil.</title>
        <authorList>
            <person name="Gao Z.-H."/>
            <person name="Qiu L.-H."/>
        </authorList>
    </citation>
    <scope>NUCLEOTIDE SEQUENCE [LARGE SCALE GENOMIC DNA]</scope>
    <source>
        <strain evidence="1 2">KACC 12747</strain>
    </source>
</reference>
<dbReference type="RefSeq" id="WP_131413357.1">
    <property type="nucleotide sequence ID" value="NZ_SJTG01000006.1"/>
</dbReference>